<protein>
    <submittedName>
        <fullName evidence="2">Uncharacterized protein</fullName>
    </submittedName>
</protein>
<organism evidence="2 3">
    <name type="scientific">Gordonia phage Fireball</name>
    <dbReference type="NCBI Taxonomy" id="2652412"/>
    <lineage>
        <taxon>Viruses</taxon>
        <taxon>Duplodnaviria</taxon>
        <taxon>Heunggongvirae</taxon>
        <taxon>Uroviricota</taxon>
        <taxon>Caudoviricetes</taxon>
        <taxon>Stackebrandtviridae</taxon>
        <taxon>Frickvirinae</taxon>
        <taxon>Wizardvirus</taxon>
        <taxon>Wizardvirus fireball</taxon>
    </lineage>
</organism>
<dbReference type="KEGG" id="vg:65122218"/>
<evidence type="ECO:0000313" key="3">
    <source>
        <dbReference type="Proteomes" id="UP000325475"/>
    </source>
</evidence>
<dbReference type="EMBL" id="MN284907">
    <property type="protein sequence ID" value="QFP95886.1"/>
    <property type="molecule type" value="Genomic_DNA"/>
</dbReference>
<feature type="region of interest" description="Disordered" evidence="1">
    <location>
        <begin position="160"/>
        <end position="181"/>
    </location>
</feature>
<evidence type="ECO:0000313" key="2">
    <source>
        <dbReference type="EMBL" id="QFP95886.1"/>
    </source>
</evidence>
<keyword evidence="3" id="KW-1185">Reference proteome</keyword>
<accession>A0A5P8DA63</accession>
<name>A0A5P8DA63_9CAUD</name>
<reference evidence="2 3" key="1">
    <citation type="submission" date="2019-08" db="EMBL/GenBank/DDBJ databases">
        <authorList>
            <person name="Fong R.M."/>
            <person name="Hays E.G."/>
            <person name="Kim K."/>
            <person name="Kina Wei M.H."/>
            <person name="Lechuga A.S."/>
            <person name="Lee D.E."/>
            <person name="Ly A.M."/>
            <person name="Patel N.R."/>
            <person name="Sell P.J."/>
            <person name="Yuen A.G."/>
            <person name="Zhang D.M."/>
            <person name="Reddi K."/>
            <person name="Freise A.C."/>
            <person name="Moberg-Parker J."/>
            <person name="Garlena R.A."/>
            <person name="Russell D.A."/>
            <person name="Pope W.H."/>
            <person name="Jacobs-Sera D."/>
            <person name="Hatfull G.F."/>
        </authorList>
    </citation>
    <scope>NUCLEOTIDE SEQUENCE [LARGE SCALE GENOMIC DNA]</scope>
</reference>
<evidence type="ECO:0000256" key="1">
    <source>
        <dbReference type="SAM" id="MobiDB-lite"/>
    </source>
</evidence>
<proteinExistence type="predicted"/>
<gene>
    <name evidence="2" type="primary">61</name>
    <name evidence="2" type="ORF">SEA_FIREBALL_61</name>
</gene>
<dbReference type="Pfam" id="PF07505">
    <property type="entry name" value="DUF5131"/>
    <property type="match status" value="1"/>
</dbReference>
<dbReference type="Proteomes" id="UP000325475">
    <property type="component" value="Segment"/>
</dbReference>
<dbReference type="GeneID" id="65122218"/>
<dbReference type="RefSeq" id="YP_010104275.1">
    <property type="nucleotide sequence ID" value="NC_055816.1"/>
</dbReference>
<sequence>MSTKIEWTDETWNPVTGCTKVSAGCDHCYAESIAHRFDGTKAYPNGFDVTLRPERLDQPLRWKRPRRVFVNSMSDLFHDDIPDEYIAKVWAVMALAPQHTFQVLTKRHARMRSLLTSGGFQTAVAEHMLARTDADAVKDAGDPFPRGPCATSASRLGCRSCSSSSANGTRTSPTTRRTRASASMRLTACSTSRRITETATDV</sequence>
<dbReference type="InterPro" id="IPR011101">
    <property type="entry name" value="DUF5131"/>
</dbReference>